<dbReference type="InterPro" id="IPR002781">
    <property type="entry name" value="TM_pro_TauE-like"/>
</dbReference>
<dbReference type="EMBL" id="APML01000005">
    <property type="protein sequence ID" value="ENH98131.1"/>
    <property type="molecule type" value="Genomic_DNA"/>
</dbReference>
<evidence type="ECO:0000256" key="3">
    <source>
        <dbReference type="ARBA" id="ARBA00022692"/>
    </source>
</evidence>
<evidence type="ECO:0000256" key="6">
    <source>
        <dbReference type="RuleBase" id="RU363041"/>
    </source>
</evidence>
<feature type="transmembrane region" description="Helical" evidence="6">
    <location>
        <begin position="159"/>
        <end position="177"/>
    </location>
</feature>
<dbReference type="Pfam" id="PF01925">
    <property type="entry name" value="TauE"/>
    <property type="match status" value="1"/>
</dbReference>
<keyword evidence="6" id="KW-1003">Cell membrane</keyword>
<evidence type="ECO:0000256" key="4">
    <source>
        <dbReference type="ARBA" id="ARBA00022989"/>
    </source>
</evidence>
<keyword evidence="4 6" id="KW-1133">Transmembrane helix</keyword>
<dbReference type="AlphaFoldDB" id="N4WYL8"/>
<evidence type="ECO:0000256" key="5">
    <source>
        <dbReference type="ARBA" id="ARBA00023136"/>
    </source>
</evidence>
<dbReference type="GO" id="GO:0005886">
    <property type="term" value="C:plasma membrane"/>
    <property type="evidence" value="ECO:0007669"/>
    <property type="project" value="UniProtKB-SubCell"/>
</dbReference>
<evidence type="ECO:0000256" key="1">
    <source>
        <dbReference type="ARBA" id="ARBA00004141"/>
    </source>
</evidence>
<dbReference type="eggNOG" id="COG0730">
    <property type="taxonomic scope" value="Bacteria"/>
</dbReference>
<feature type="transmembrane region" description="Helical" evidence="6">
    <location>
        <begin position="126"/>
        <end position="147"/>
    </location>
</feature>
<protein>
    <recommendedName>
        <fullName evidence="6">Probable membrane transporter protein</fullName>
    </recommendedName>
</protein>
<sequence>MAISSLLKSSKNTNLHINKEISSLIAIGSILGGLAGKLSFNLLVLSMDIPSITAITQSTILASLLLLIYMYFKKKAQLKSFVLTNKLVILSVGFSLGFLSAFLSIGGGPLNVAMLVLLFSMKGKDAGINSIFIIFFSQLSALVLILFTTGFNDYHLSMLYFMIPGGIMGGIIGSHIVTKLTNSMVEKIFNVSILFIICINLYNIVKIALL</sequence>
<comment type="caution">
    <text evidence="7">The sequence shown here is derived from an EMBL/GenBank/DDBJ whole genome shotgun (WGS) entry which is preliminary data.</text>
</comment>
<gene>
    <name evidence="7" type="ORF">J416_01494</name>
</gene>
<dbReference type="InterPro" id="IPR051598">
    <property type="entry name" value="TSUP/Inactive_protease-like"/>
</dbReference>
<evidence type="ECO:0000256" key="2">
    <source>
        <dbReference type="ARBA" id="ARBA00009142"/>
    </source>
</evidence>
<accession>N4WYL8</accession>
<dbReference type="PANTHER" id="PTHR43701:SF2">
    <property type="entry name" value="MEMBRANE TRANSPORTER PROTEIN YJNA-RELATED"/>
    <property type="match status" value="1"/>
</dbReference>
<dbReference type="PANTHER" id="PTHR43701">
    <property type="entry name" value="MEMBRANE TRANSPORTER PROTEIN MJ0441-RELATED"/>
    <property type="match status" value="1"/>
</dbReference>
<feature type="transmembrane region" description="Helical" evidence="6">
    <location>
        <begin position="21"/>
        <end position="40"/>
    </location>
</feature>
<keyword evidence="8" id="KW-1185">Reference proteome</keyword>
<evidence type="ECO:0000313" key="7">
    <source>
        <dbReference type="EMBL" id="ENH98131.1"/>
    </source>
</evidence>
<keyword evidence="5 6" id="KW-0472">Membrane</keyword>
<evidence type="ECO:0000313" key="8">
    <source>
        <dbReference type="Proteomes" id="UP000012283"/>
    </source>
</evidence>
<reference evidence="7 8" key="1">
    <citation type="submission" date="2013-03" db="EMBL/GenBank/DDBJ databases">
        <title>Draft genome sequence of Gracibacillus halophilus YIM-C55.5, a moderately halophilic and thermophilic organism from the Xiaochaidamu salt lake.</title>
        <authorList>
            <person name="Sugumar T."/>
            <person name="Polireddy D.R."/>
            <person name="Antony A."/>
            <person name="Madhava Y.R."/>
            <person name="Sivakumar N."/>
        </authorList>
    </citation>
    <scope>NUCLEOTIDE SEQUENCE [LARGE SCALE GENOMIC DNA]</scope>
    <source>
        <strain evidence="7 8">YIM-C55.5</strain>
    </source>
</reference>
<dbReference type="Proteomes" id="UP000012283">
    <property type="component" value="Unassembled WGS sequence"/>
</dbReference>
<comment type="subcellular location">
    <subcellularLocation>
        <location evidence="6">Cell membrane</location>
        <topology evidence="6">Multi-pass membrane protein</topology>
    </subcellularLocation>
    <subcellularLocation>
        <location evidence="1">Membrane</location>
        <topology evidence="1">Multi-pass membrane protein</topology>
    </subcellularLocation>
</comment>
<name>N4WYL8_9BACI</name>
<feature type="transmembrane region" description="Helical" evidence="6">
    <location>
        <begin position="189"/>
        <end position="209"/>
    </location>
</feature>
<feature type="transmembrane region" description="Helical" evidence="6">
    <location>
        <begin position="52"/>
        <end position="72"/>
    </location>
</feature>
<organism evidence="7 8">
    <name type="scientific">Gracilibacillus halophilus YIM-C55.5</name>
    <dbReference type="NCBI Taxonomy" id="1308866"/>
    <lineage>
        <taxon>Bacteria</taxon>
        <taxon>Bacillati</taxon>
        <taxon>Bacillota</taxon>
        <taxon>Bacilli</taxon>
        <taxon>Bacillales</taxon>
        <taxon>Bacillaceae</taxon>
        <taxon>Gracilibacillus</taxon>
    </lineage>
</organism>
<comment type="similarity">
    <text evidence="2 6">Belongs to the 4-toluene sulfonate uptake permease (TSUP) (TC 2.A.102) family.</text>
</comment>
<keyword evidence="3 6" id="KW-0812">Transmembrane</keyword>
<feature type="transmembrane region" description="Helical" evidence="6">
    <location>
        <begin position="84"/>
        <end position="106"/>
    </location>
</feature>
<proteinExistence type="inferred from homology"/>
<dbReference type="PATRIC" id="fig|1308866.3.peg.302"/>